<evidence type="ECO:0008006" key="4">
    <source>
        <dbReference type="Google" id="ProtNLM"/>
    </source>
</evidence>
<protein>
    <recommendedName>
        <fullName evidence="4">DUF3996 domain-containing protein</fullName>
    </recommendedName>
</protein>
<dbReference type="InterPro" id="IPR011250">
    <property type="entry name" value="OMP/PagP_B-barrel"/>
</dbReference>
<reference evidence="2 3" key="1">
    <citation type="submission" date="2017-07" db="EMBL/GenBank/DDBJ databases">
        <title>Recovery of genomes from metagenomes via a dereplication, aggregation, and scoring strategy.</title>
        <authorList>
            <person name="Sieber C.M."/>
            <person name="Probst A.J."/>
            <person name="Sharrar A."/>
            <person name="Thomas B.C."/>
            <person name="Hess M."/>
            <person name="Tringe S.G."/>
            <person name="Banfield J.F."/>
        </authorList>
    </citation>
    <scope>NUCLEOTIDE SEQUENCE [LARGE SCALE GENOMIC DNA]</scope>
    <source>
        <strain evidence="2">JGI_Cruoil_03_44_89</strain>
    </source>
</reference>
<dbReference type="SUPFAM" id="SSF56925">
    <property type="entry name" value="OMPA-like"/>
    <property type="match status" value="1"/>
</dbReference>
<accession>A0A235BXM0</accession>
<name>A0A235BXM0_UNCW3</name>
<dbReference type="Proteomes" id="UP000215215">
    <property type="component" value="Unassembled WGS sequence"/>
</dbReference>
<feature type="chain" id="PRO_5012059492" description="DUF3996 domain-containing protein" evidence="1">
    <location>
        <begin position="22"/>
        <end position="151"/>
    </location>
</feature>
<sequence length="151" mass="16423">MFRPIVVFVLTAVLLCSTVAAQDSGFGLGIIVGEPTGLSAKLWTANSTAINGAVGWSFAKESALYLHADYLLHNFNLFKVEKGKLPLYYGIGVRIKFEDNSKVGIRIPVGINYIFVKAPLDILLEIAPLLDLAPSTEFGLNGAIGIRYFFQ</sequence>
<comment type="caution">
    <text evidence="2">The sequence shown here is derived from an EMBL/GenBank/DDBJ whole genome shotgun (WGS) entry which is preliminary data.</text>
</comment>
<organism evidence="2 3">
    <name type="scientific">candidate division WOR-3 bacterium JGI_Cruoil_03_44_89</name>
    <dbReference type="NCBI Taxonomy" id="1973748"/>
    <lineage>
        <taxon>Bacteria</taxon>
        <taxon>Bacteria division WOR-3</taxon>
    </lineage>
</organism>
<evidence type="ECO:0000313" key="3">
    <source>
        <dbReference type="Proteomes" id="UP000215215"/>
    </source>
</evidence>
<evidence type="ECO:0000256" key="1">
    <source>
        <dbReference type="SAM" id="SignalP"/>
    </source>
</evidence>
<evidence type="ECO:0000313" key="2">
    <source>
        <dbReference type="EMBL" id="OYD16295.1"/>
    </source>
</evidence>
<dbReference type="EMBL" id="NOZQ01000073">
    <property type="protein sequence ID" value="OYD16295.1"/>
    <property type="molecule type" value="Genomic_DNA"/>
</dbReference>
<feature type="signal peptide" evidence="1">
    <location>
        <begin position="1"/>
        <end position="21"/>
    </location>
</feature>
<gene>
    <name evidence="2" type="ORF">CH333_03785</name>
</gene>
<dbReference type="AlphaFoldDB" id="A0A235BXM0"/>
<keyword evidence="1" id="KW-0732">Signal</keyword>
<proteinExistence type="predicted"/>